<reference evidence="5 6" key="1">
    <citation type="submission" date="2019-03" db="EMBL/GenBank/DDBJ databases">
        <title>Genomics of glacier-inhabiting Cryobacterium strains.</title>
        <authorList>
            <person name="Liu Q."/>
            <person name="Xin Y.-H."/>
        </authorList>
    </citation>
    <scope>NUCLEOTIDE SEQUENCE [LARGE SCALE GENOMIC DNA]</scope>
    <source>
        <strain evidence="5 6">TMT4-23</strain>
    </source>
</reference>
<evidence type="ECO:0000259" key="4">
    <source>
        <dbReference type="Pfam" id="PF13305"/>
    </source>
</evidence>
<keyword evidence="6" id="KW-1185">Reference proteome</keyword>
<proteinExistence type="predicted"/>
<dbReference type="Proteomes" id="UP000298355">
    <property type="component" value="Unassembled WGS sequence"/>
</dbReference>
<evidence type="ECO:0000313" key="5">
    <source>
        <dbReference type="EMBL" id="TFC95694.1"/>
    </source>
</evidence>
<evidence type="ECO:0000256" key="1">
    <source>
        <dbReference type="ARBA" id="ARBA00023015"/>
    </source>
</evidence>
<dbReference type="Gene3D" id="1.10.357.10">
    <property type="entry name" value="Tetracycline Repressor, domain 2"/>
    <property type="match status" value="1"/>
</dbReference>
<accession>A0ABY2IXF7</accession>
<dbReference type="SUPFAM" id="SSF46689">
    <property type="entry name" value="Homeodomain-like"/>
    <property type="match status" value="1"/>
</dbReference>
<keyword evidence="2" id="KW-0804">Transcription</keyword>
<feature type="domain" description="HTH-type transcriptional regulator MT1864/Rv1816-like C-terminal" evidence="4">
    <location>
        <begin position="82"/>
        <end position="178"/>
    </location>
</feature>
<protein>
    <submittedName>
        <fullName evidence="5">TetR/AcrR family transcriptional regulator</fullName>
    </submittedName>
</protein>
<dbReference type="SUPFAM" id="SSF48498">
    <property type="entry name" value="Tetracyclin repressor-like, C-terminal domain"/>
    <property type="match status" value="1"/>
</dbReference>
<organism evidence="5 6">
    <name type="scientific">Cryobacterium breve</name>
    <dbReference type="NCBI Taxonomy" id="1259258"/>
    <lineage>
        <taxon>Bacteria</taxon>
        <taxon>Bacillati</taxon>
        <taxon>Actinomycetota</taxon>
        <taxon>Actinomycetes</taxon>
        <taxon>Micrococcales</taxon>
        <taxon>Microbacteriaceae</taxon>
        <taxon>Cryobacterium</taxon>
    </lineage>
</organism>
<dbReference type="InterPro" id="IPR009057">
    <property type="entry name" value="Homeodomain-like_sf"/>
</dbReference>
<keyword evidence="1" id="KW-0805">Transcription regulation</keyword>
<dbReference type="EMBL" id="SOGJ01000032">
    <property type="protein sequence ID" value="TFC95694.1"/>
    <property type="molecule type" value="Genomic_DNA"/>
</dbReference>
<sequence length="210" mass="21849">MPRAGLDADVVTRAAAALADETGLVNLSMNVIAERLSVKAPSLYKHVDSLSSLIHRIAILATTELGDAIRDATQGRAGGDALAAAAHALRSFVGGHPGRYAAILGARPGGPDDPLHAALSRSLNSFSAVLRGYQLDLAEETHALRMLRSSLHGFASLEMSDGFQIGTDVDDSFAWMIQFIDQGLRAGGESSNSGKGDRVAARSVTGASRG</sequence>
<dbReference type="InterPro" id="IPR025996">
    <property type="entry name" value="MT1864/Rv1816-like_C"/>
</dbReference>
<evidence type="ECO:0000256" key="3">
    <source>
        <dbReference type="SAM" id="MobiDB-lite"/>
    </source>
</evidence>
<evidence type="ECO:0000256" key="2">
    <source>
        <dbReference type="ARBA" id="ARBA00023163"/>
    </source>
</evidence>
<feature type="region of interest" description="Disordered" evidence="3">
    <location>
        <begin position="187"/>
        <end position="210"/>
    </location>
</feature>
<name>A0ABY2IXF7_9MICO</name>
<dbReference type="Pfam" id="PF13305">
    <property type="entry name" value="TetR_C_33"/>
    <property type="match status" value="1"/>
</dbReference>
<evidence type="ECO:0000313" key="6">
    <source>
        <dbReference type="Proteomes" id="UP000298355"/>
    </source>
</evidence>
<gene>
    <name evidence="5" type="ORF">E3O65_14455</name>
</gene>
<comment type="caution">
    <text evidence="5">The sequence shown here is derived from an EMBL/GenBank/DDBJ whole genome shotgun (WGS) entry which is preliminary data.</text>
</comment>
<dbReference type="InterPro" id="IPR036271">
    <property type="entry name" value="Tet_transcr_reg_TetR-rel_C_sf"/>
</dbReference>
<dbReference type="Gene3D" id="1.10.10.60">
    <property type="entry name" value="Homeodomain-like"/>
    <property type="match status" value="1"/>
</dbReference>